<comment type="subunit">
    <text evidence="1">Homodimer.</text>
</comment>
<gene>
    <name evidence="4" type="ORF">D7S86_04025</name>
</gene>
<dbReference type="InterPro" id="IPR011250">
    <property type="entry name" value="OMP/PagP_B-barrel"/>
</dbReference>
<feature type="chain" id="PRO_5019808057" description="Lipid A deacylase" evidence="3">
    <location>
        <begin position="28"/>
        <end position="183"/>
    </location>
</feature>
<evidence type="ECO:0000256" key="2">
    <source>
        <dbReference type="PIRSR" id="PIRSR029681-2"/>
    </source>
</evidence>
<evidence type="ECO:0000313" key="4">
    <source>
        <dbReference type="EMBL" id="RKP59085.1"/>
    </source>
</evidence>
<accession>A0A494YAA1</accession>
<organism evidence="4 5">
    <name type="scientific">Pararobbsia silviterrae</name>
    <dbReference type="NCBI Taxonomy" id="1792498"/>
    <lineage>
        <taxon>Bacteria</taxon>
        <taxon>Pseudomonadati</taxon>
        <taxon>Pseudomonadota</taxon>
        <taxon>Betaproteobacteria</taxon>
        <taxon>Burkholderiales</taxon>
        <taxon>Burkholderiaceae</taxon>
        <taxon>Pararobbsia</taxon>
    </lineage>
</organism>
<dbReference type="EMBL" id="RBZU01000001">
    <property type="protein sequence ID" value="RKP59085.1"/>
    <property type="molecule type" value="Genomic_DNA"/>
</dbReference>
<feature type="site" description="Critical for activity" evidence="2">
    <location>
        <position position="162"/>
    </location>
</feature>
<feature type="signal peptide" evidence="3">
    <location>
        <begin position="1"/>
        <end position="27"/>
    </location>
</feature>
<dbReference type="SUPFAM" id="SSF56925">
    <property type="entry name" value="OMPA-like"/>
    <property type="match status" value="1"/>
</dbReference>
<evidence type="ECO:0000313" key="5">
    <source>
        <dbReference type="Proteomes" id="UP000270342"/>
    </source>
</evidence>
<comment type="similarity">
    <text evidence="1">Belongs to the PagL family.</text>
</comment>
<dbReference type="Pfam" id="PF09411">
    <property type="entry name" value="PagL"/>
    <property type="match status" value="1"/>
</dbReference>
<keyword evidence="1 4" id="KW-0378">Hydrolase</keyword>
<keyword evidence="1" id="KW-0472">Membrane</keyword>
<dbReference type="EC" id="3.1.1.77" evidence="1"/>
<dbReference type="GO" id="GO:0009279">
    <property type="term" value="C:cell outer membrane"/>
    <property type="evidence" value="ECO:0007669"/>
    <property type="project" value="UniProtKB-SubCell"/>
</dbReference>
<dbReference type="GO" id="GO:0050528">
    <property type="term" value="F:acyloxyacyl hydrolase activity"/>
    <property type="evidence" value="ECO:0007669"/>
    <property type="project" value="UniProtKB-EC"/>
</dbReference>
<keyword evidence="1" id="KW-0998">Cell outer membrane</keyword>
<name>A0A494YAA1_9BURK</name>
<dbReference type="RefSeq" id="WP_121083631.1">
    <property type="nucleotide sequence ID" value="NZ_RBZU01000001.1"/>
</dbReference>
<comment type="subcellular location">
    <subcellularLocation>
        <location evidence="1">Cell outer membrane</location>
        <topology evidence="1">Multi-pass membrane protein</topology>
    </subcellularLocation>
</comment>
<dbReference type="AlphaFoldDB" id="A0A494YAA1"/>
<keyword evidence="5" id="KW-1185">Reference proteome</keyword>
<comment type="caution">
    <text evidence="4">The sequence shown here is derived from an EMBL/GenBank/DDBJ whole genome shotgun (WGS) entry which is preliminary data.</text>
</comment>
<sequence length="183" mass="19816">MQKATRSSRVAAVLSVAGAAFSPLAHADLGVTFAGGVANHHTTTLDAAVVWDPNLHWWQMGDWSFSLLGEFHAAQIRNTEGVDPRTVAAFGVTPVFRIGKDGGPIRPFFEAGVGVRLLSGVHLNEAYDISTAFQFADMVGVGLKFGGKGQYELGYRFEHLSNASIKRPNPGINFEQLYVGYMF</sequence>
<comment type="function">
    <text evidence="1">Has lipid A 3-O-deacylase activity. Hydrolyzes the ester bond at the 3 position of lipid A, a bioactive component of lipopolysaccharide (LPS), thereby releasing the primary fatty acyl moiety.</text>
</comment>
<dbReference type="PIRSF" id="PIRSF029681">
    <property type="entry name" value="PagL"/>
    <property type="match status" value="1"/>
</dbReference>
<reference evidence="4 5" key="1">
    <citation type="submission" date="2018-10" db="EMBL/GenBank/DDBJ databases">
        <title>Robbsia sp. DHC34, isolated from soil.</title>
        <authorList>
            <person name="Gao Z.-H."/>
            <person name="Qiu L.-H."/>
        </authorList>
    </citation>
    <scope>NUCLEOTIDE SEQUENCE [LARGE SCALE GENOMIC DNA]</scope>
    <source>
        <strain evidence="4 5">DHC34</strain>
    </source>
</reference>
<keyword evidence="3" id="KW-0732">Signal</keyword>
<proteinExistence type="inferred from homology"/>
<evidence type="ECO:0000256" key="3">
    <source>
        <dbReference type="SAM" id="SignalP"/>
    </source>
</evidence>
<protein>
    <recommendedName>
        <fullName evidence="1">Lipid A deacylase</fullName>
        <ecNumber evidence="1">3.1.1.77</ecNumber>
    </recommendedName>
    <alternativeName>
        <fullName evidence="1">LPS 3-O-deacylase</fullName>
    </alternativeName>
    <alternativeName>
        <fullName evidence="1">Outer membrane enzyme</fullName>
    </alternativeName>
</protein>
<dbReference type="Proteomes" id="UP000270342">
    <property type="component" value="Unassembled WGS sequence"/>
</dbReference>
<evidence type="ECO:0000256" key="1">
    <source>
        <dbReference type="PIRNR" id="PIRNR029681"/>
    </source>
</evidence>
<dbReference type="Gene3D" id="2.40.160.20">
    <property type="match status" value="1"/>
</dbReference>
<dbReference type="InterPro" id="IPR018550">
    <property type="entry name" value="Lipid-A_deacylase-rel"/>
</dbReference>
<comment type="catalytic activity">
    <reaction evidence="1">
        <text>a 3-(acyloxy)acyl derivative of bacterial toxin + H2O = a 3-hydroxyacyl derivative of bacterial toxin + a fatty acid + H(+)</text>
        <dbReference type="Rhea" id="RHEA:12032"/>
        <dbReference type="ChEBI" id="CHEBI:15377"/>
        <dbReference type="ChEBI" id="CHEBI:15378"/>
        <dbReference type="ChEBI" id="CHEBI:28868"/>
        <dbReference type="ChEBI" id="CHEBI:136853"/>
        <dbReference type="ChEBI" id="CHEBI:140675"/>
        <dbReference type="EC" id="3.1.1.77"/>
    </reaction>
</comment>
<dbReference type="OrthoDB" id="5297282at2"/>